<keyword evidence="9" id="KW-1185">Reference proteome</keyword>
<dbReference type="Gene3D" id="3.40.50.1820">
    <property type="entry name" value="alpha/beta hydrolase"/>
    <property type="match status" value="1"/>
</dbReference>
<evidence type="ECO:0000256" key="2">
    <source>
        <dbReference type="ARBA" id="ARBA00022487"/>
    </source>
</evidence>
<dbReference type="Pfam" id="PF00135">
    <property type="entry name" value="COesterase"/>
    <property type="match status" value="1"/>
</dbReference>
<keyword evidence="2" id="KW-0719">Serine esterase</keyword>
<accession>A0A834XLP2</accession>
<proteinExistence type="inferred from homology"/>
<comment type="caution">
    <text evidence="8">The sequence shown here is derived from an EMBL/GenBank/DDBJ whole genome shotgun (WGS) entry which is preliminary data.</text>
</comment>
<evidence type="ECO:0000256" key="6">
    <source>
        <dbReference type="RuleBase" id="RU361235"/>
    </source>
</evidence>
<keyword evidence="4" id="KW-1015">Disulfide bond</keyword>
<dbReference type="AlphaFoldDB" id="A0A834XLP2"/>
<keyword evidence="3 6" id="KW-0378">Hydrolase</keyword>
<dbReference type="SUPFAM" id="SSF53474">
    <property type="entry name" value="alpha/beta-Hydrolases"/>
    <property type="match status" value="1"/>
</dbReference>
<evidence type="ECO:0000313" key="9">
    <source>
        <dbReference type="Proteomes" id="UP000639338"/>
    </source>
</evidence>
<dbReference type="OrthoDB" id="408631at2759"/>
<feature type="signal peptide" evidence="6">
    <location>
        <begin position="1"/>
        <end position="18"/>
    </location>
</feature>
<name>A0A834XLP2_APHGI</name>
<dbReference type="PROSITE" id="PS00941">
    <property type="entry name" value="CARBOXYLESTERASE_B_2"/>
    <property type="match status" value="1"/>
</dbReference>
<dbReference type="PROSITE" id="PS00122">
    <property type="entry name" value="CARBOXYLESTERASE_B_1"/>
    <property type="match status" value="1"/>
</dbReference>
<protein>
    <recommendedName>
        <fullName evidence="6">Carboxylic ester hydrolase</fullName>
        <ecNumber evidence="6">3.1.1.-</ecNumber>
    </recommendedName>
</protein>
<feature type="domain" description="Carboxylesterase type B" evidence="7">
    <location>
        <begin position="20"/>
        <end position="541"/>
    </location>
</feature>
<gene>
    <name evidence="8" type="ORF">HCN44_003533</name>
</gene>
<dbReference type="PANTHER" id="PTHR43142">
    <property type="entry name" value="CARBOXYLIC ESTER HYDROLASE"/>
    <property type="match status" value="1"/>
</dbReference>
<dbReference type="EC" id="3.1.1.-" evidence="6"/>
<evidence type="ECO:0000313" key="8">
    <source>
        <dbReference type="EMBL" id="KAF7987670.1"/>
    </source>
</evidence>
<dbReference type="EMBL" id="JACMRX010000006">
    <property type="protein sequence ID" value="KAF7987670.1"/>
    <property type="molecule type" value="Genomic_DNA"/>
</dbReference>
<dbReference type="PANTHER" id="PTHR43142:SF1">
    <property type="entry name" value="CARBOXYLIC ESTER HYDROLASE"/>
    <property type="match status" value="1"/>
</dbReference>
<dbReference type="InterPro" id="IPR019826">
    <property type="entry name" value="Carboxylesterase_B_AS"/>
</dbReference>
<feature type="chain" id="PRO_5033108287" description="Carboxylic ester hydrolase" evidence="6">
    <location>
        <begin position="19"/>
        <end position="563"/>
    </location>
</feature>
<organism evidence="8 9">
    <name type="scientific">Aphidius gifuensis</name>
    <name type="common">Parasitoid wasp</name>
    <dbReference type="NCBI Taxonomy" id="684658"/>
    <lineage>
        <taxon>Eukaryota</taxon>
        <taxon>Metazoa</taxon>
        <taxon>Ecdysozoa</taxon>
        <taxon>Arthropoda</taxon>
        <taxon>Hexapoda</taxon>
        <taxon>Insecta</taxon>
        <taxon>Pterygota</taxon>
        <taxon>Neoptera</taxon>
        <taxon>Endopterygota</taxon>
        <taxon>Hymenoptera</taxon>
        <taxon>Apocrita</taxon>
        <taxon>Ichneumonoidea</taxon>
        <taxon>Braconidae</taxon>
        <taxon>Aphidiinae</taxon>
        <taxon>Aphidius</taxon>
    </lineage>
</organism>
<dbReference type="Proteomes" id="UP000639338">
    <property type="component" value="Unassembled WGS sequence"/>
</dbReference>
<dbReference type="InterPro" id="IPR029058">
    <property type="entry name" value="AB_hydrolase_fold"/>
</dbReference>
<evidence type="ECO:0000259" key="7">
    <source>
        <dbReference type="Pfam" id="PF00135"/>
    </source>
</evidence>
<keyword evidence="5" id="KW-0325">Glycoprotein</keyword>
<evidence type="ECO:0000256" key="5">
    <source>
        <dbReference type="ARBA" id="ARBA00023180"/>
    </source>
</evidence>
<sequence length="563" mass="64002">MNALKLISLVLFDYLFSATSPIVDVKNGSLVGTVMKSRHGRSFFAYRGIPYALSPIGDLRFEPPRPAAGWSGVRSARYDGSSCTQKYNLNNHEEIFGDEDCLYLNVYTPKLPSLNHENKETSLPVMIWLHGGGFDTGTGHSLFYGPKFLLDHDVVLVCVNYRLGALGFLSTEDMIIPGNQGLKDQAQAIRWVNENIGAFGGDPNRVTLFGQSAGAASANLHMMSGLSKGLFHRVIGQSGTARCPWVYNAPGLSKKYAKKLGEFLNCPTDNSTILLKCLRQKNSADIVLTDKKFENDDYFSLSPFKPVIEADHPGAFLTKEPVEFIDNENWNDIPWLMGGKNNDFLKLLNDNWIKLAPHVFLYAHICPKEYQEEMSKKIRQFYLDDKKINESTKFDVITALSDGVGFAYVEMSARDHFRKKNSPVYYYHFAYNGTATMGKRLGKSTSDYGVIHGDELQYLFPLGERFFDDISLSMEDNKMIDILTELWFNFANTGNPTPEITKKIPIKWTPVESEELEYLLIEKPNELVMSKNLYPERIKFWQSFPQLRWTFESNRNFKIKDEL</sequence>
<dbReference type="InterPro" id="IPR019819">
    <property type="entry name" value="Carboxylesterase_B_CS"/>
</dbReference>
<reference evidence="8 9" key="1">
    <citation type="submission" date="2020-08" db="EMBL/GenBank/DDBJ databases">
        <title>Aphidius gifuensis genome sequencing and assembly.</title>
        <authorList>
            <person name="Du Z."/>
        </authorList>
    </citation>
    <scope>NUCLEOTIDE SEQUENCE [LARGE SCALE GENOMIC DNA]</scope>
    <source>
        <strain evidence="8">YNYX2018</strain>
        <tissue evidence="8">Adults</tissue>
    </source>
</reference>
<dbReference type="GO" id="GO:0052689">
    <property type="term" value="F:carboxylic ester hydrolase activity"/>
    <property type="evidence" value="ECO:0007669"/>
    <property type="project" value="UniProtKB-KW"/>
</dbReference>
<evidence type="ECO:0000256" key="3">
    <source>
        <dbReference type="ARBA" id="ARBA00022801"/>
    </source>
</evidence>
<comment type="similarity">
    <text evidence="1 6">Belongs to the type-B carboxylesterase/lipase family.</text>
</comment>
<keyword evidence="6" id="KW-0732">Signal</keyword>
<dbReference type="InterPro" id="IPR002018">
    <property type="entry name" value="CarbesteraseB"/>
</dbReference>
<evidence type="ECO:0000256" key="4">
    <source>
        <dbReference type="ARBA" id="ARBA00023157"/>
    </source>
</evidence>
<evidence type="ECO:0000256" key="1">
    <source>
        <dbReference type="ARBA" id="ARBA00005964"/>
    </source>
</evidence>